<reference evidence="4 5" key="1">
    <citation type="submission" date="2021-01" db="EMBL/GenBank/DDBJ databases">
        <title>Chryseolinea sp. Jin1 Genome sequencing and assembly.</title>
        <authorList>
            <person name="Kim I."/>
        </authorList>
    </citation>
    <scope>NUCLEOTIDE SEQUENCE [LARGE SCALE GENOMIC DNA]</scope>
    <source>
        <strain evidence="4 5">Jin1</strain>
    </source>
</reference>
<dbReference type="PIRSF" id="PIRSF018266">
    <property type="entry name" value="FecR"/>
    <property type="match status" value="1"/>
</dbReference>
<dbReference type="InterPro" id="IPR032508">
    <property type="entry name" value="FecR_C"/>
</dbReference>
<evidence type="ECO:0000313" key="5">
    <source>
        <dbReference type="Proteomes" id="UP000613030"/>
    </source>
</evidence>
<protein>
    <submittedName>
        <fullName evidence="4">FecR domain-containing protein</fullName>
    </submittedName>
</protein>
<keyword evidence="1" id="KW-0472">Membrane</keyword>
<organism evidence="4 5">
    <name type="scientific">Chryseolinea lacunae</name>
    <dbReference type="NCBI Taxonomy" id="2801331"/>
    <lineage>
        <taxon>Bacteria</taxon>
        <taxon>Pseudomonadati</taxon>
        <taxon>Bacteroidota</taxon>
        <taxon>Cytophagia</taxon>
        <taxon>Cytophagales</taxon>
        <taxon>Fulvivirgaceae</taxon>
        <taxon>Chryseolinea</taxon>
    </lineage>
</organism>
<evidence type="ECO:0000259" key="2">
    <source>
        <dbReference type="Pfam" id="PF04773"/>
    </source>
</evidence>
<dbReference type="Pfam" id="PF16344">
    <property type="entry name" value="FecR_C"/>
    <property type="match status" value="1"/>
</dbReference>
<dbReference type="Gene3D" id="2.60.120.1440">
    <property type="match status" value="1"/>
</dbReference>
<proteinExistence type="predicted"/>
<accession>A0ABS1KJJ1</accession>
<keyword evidence="5" id="KW-1185">Reference proteome</keyword>
<dbReference type="Gene3D" id="3.55.50.30">
    <property type="match status" value="1"/>
</dbReference>
<evidence type="ECO:0000259" key="3">
    <source>
        <dbReference type="Pfam" id="PF16344"/>
    </source>
</evidence>
<feature type="domain" description="Protein FecR C-terminal" evidence="3">
    <location>
        <begin position="262"/>
        <end position="322"/>
    </location>
</feature>
<gene>
    <name evidence="4" type="ORF">JI741_00275</name>
</gene>
<dbReference type="Pfam" id="PF04773">
    <property type="entry name" value="FecR"/>
    <property type="match status" value="1"/>
</dbReference>
<dbReference type="Proteomes" id="UP000613030">
    <property type="component" value="Unassembled WGS sequence"/>
</dbReference>
<feature type="domain" description="FecR protein" evidence="2">
    <location>
        <begin position="131"/>
        <end position="220"/>
    </location>
</feature>
<dbReference type="EMBL" id="JAERRB010000001">
    <property type="protein sequence ID" value="MBL0739623.1"/>
    <property type="molecule type" value="Genomic_DNA"/>
</dbReference>
<name>A0ABS1KJJ1_9BACT</name>
<evidence type="ECO:0000313" key="4">
    <source>
        <dbReference type="EMBL" id="MBL0739623.1"/>
    </source>
</evidence>
<evidence type="ECO:0000256" key="1">
    <source>
        <dbReference type="SAM" id="Phobius"/>
    </source>
</evidence>
<dbReference type="PANTHER" id="PTHR30273:SF2">
    <property type="entry name" value="PROTEIN FECR"/>
    <property type="match status" value="1"/>
</dbReference>
<comment type="caution">
    <text evidence="4">The sequence shown here is derived from an EMBL/GenBank/DDBJ whole genome shotgun (WGS) entry which is preliminary data.</text>
</comment>
<keyword evidence="1" id="KW-1133">Transmembrane helix</keyword>
<dbReference type="InterPro" id="IPR012373">
    <property type="entry name" value="Ferrdict_sens_TM"/>
</dbReference>
<keyword evidence="1" id="KW-0812">Transmembrane</keyword>
<dbReference type="RefSeq" id="WP_202006602.1">
    <property type="nucleotide sequence ID" value="NZ_JAERRB010000001.1"/>
</dbReference>
<dbReference type="PANTHER" id="PTHR30273">
    <property type="entry name" value="PERIPLASMIC SIGNAL SENSOR AND SIGMA FACTOR ACTIVATOR FECR-RELATED"/>
    <property type="match status" value="1"/>
</dbReference>
<dbReference type="InterPro" id="IPR006860">
    <property type="entry name" value="FecR"/>
</dbReference>
<feature type="transmembrane region" description="Helical" evidence="1">
    <location>
        <begin position="96"/>
        <end position="117"/>
    </location>
</feature>
<sequence>MKKGNDIDITDELMVRYLCGEASPEEAMALQDALKDLRHQSRFVELQDTWRDVHPQQPVRRVNAKAAWLDVAPQLKEEQALPVSVPSRWARLNRQAFRVAATVLALVVSGVVLYAVLRTTPGDENATYIATAENLQHVNLPDQSIATVFRNSRLSYSNEFNSHHREVNLLEGEAFFKVTRDRKNPFIIHTAVGNIKVIGTAFNVVLKDGALVVSVMEGKVLVYTDTDSTYLEAGATGRAEKSGNIETTDSVNANEWGYATHRFVFNDAPLRDVIRDLEKAYPCTIKVSDTNITNCRLTATFENDSAENLLTLVAESLNLSVASSGTIFTLEGEGCP</sequence>